<accession>A0A917CHS9</accession>
<comment type="caution">
    <text evidence="2">The sequence shown here is derived from an EMBL/GenBank/DDBJ whole genome shotgun (WGS) entry which is preliminary data.</text>
</comment>
<keyword evidence="1" id="KW-0472">Membrane</keyword>
<protein>
    <submittedName>
        <fullName evidence="2">Uncharacterized protein</fullName>
    </submittedName>
</protein>
<evidence type="ECO:0000256" key="1">
    <source>
        <dbReference type="SAM" id="Phobius"/>
    </source>
</evidence>
<keyword evidence="1" id="KW-0812">Transmembrane</keyword>
<feature type="transmembrane region" description="Helical" evidence="1">
    <location>
        <begin position="12"/>
        <end position="34"/>
    </location>
</feature>
<evidence type="ECO:0000313" key="3">
    <source>
        <dbReference type="Proteomes" id="UP000637643"/>
    </source>
</evidence>
<dbReference type="EMBL" id="BMKR01000015">
    <property type="protein sequence ID" value="GGF88204.1"/>
    <property type="molecule type" value="Genomic_DNA"/>
</dbReference>
<dbReference type="Proteomes" id="UP000637643">
    <property type="component" value="Unassembled WGS sequence"/>
</dbReference>
<keyword evidence="3" id="KW-1185">Reference proteome</keyword>
<dbReference type="RefSeq" id="WP_189027419.1">
    <property type="nucleotide sequence ID" value="NZ_BMKR01000015.1"/>
</dbReference>
<dbReference type="AlphaFoldDB" id="A0A917CHS9"/>
<reference evidence="2" key="2">
    <citation type="submission" date="2020-09" db="EMBL/GenBank/DDBJ databases">
        <authorList>
            <person name="Sun Q."/>
            <person name="Zhou Y."/>
        </authorList>
    </citation>
    <scope>NUCLEOTIDE SEQUENCE</scope>
    <source>
        <strain evidence="2">CGMCC 1.16134</strain>
    </source>
</reference>
<evidence type="ECO:0000313" key="2">
    <source>
        <dbReference type="EMBL" id="GGF88204.1"/>
    </source>
</evidence>
<reference evidence="2" key="1">
    <citation type="journal article" date="2014" name="Int. J. Syst. Evol. Microbiol.">
        <title>Complete genome sequence of Corynebacterium casei LMG S-19264T (=DSM 44701T), isolated from a smear-ripened cheese.</title>
        <authorList>
            <consortium name="US DOE Joint Genome Institute (JGI-PGF)"/>
            <person name="Walter F."/>
            <person name="Albersmeier A."/>
            <person name="Kalinowski J."/>
            <person name="Ruckert C."/>
        </authorList>
    </citation>
    <scope>NUCLEOTIDE SEQUENCE</scope>
    <source>
        <strain evidence="2">CGMCC 1.16134</strain>
    </source>
</reference>
<gene>
    <name evidence="2" type="ORF">GCM10010912_36850</name>
</gene>
<sequence length="223" mass="25950">MGSFLPKSKRSRSLVLIVLVIVVGSYLLFFGPPWKPIALKKQFEVYLEDRYQKDFTLKNIDFDFIHRTYHSLAHPGDDPSLHFYVGQDISSKEINDAYPQEVWKQEANEELTPWISKLFTASINHSIETQTSYELSSEELVQLPEYKKAVSVRIGINMRNTEISDNNKNKELELVLQFLTLIREEAIRVSYLAVDYGNKTLRVNYEQIKEVNSIFDLENLLPN</sequence>
<name>A0A917CHS9_9BACL</name>
<proteinExistence type="predicted"/>
<keyword evidence="1" id="KW-1133">Transmembrane helix</keyword>
<organism evidence="2 3">
    <name type="scientific">Paenibacillus albidus</name>
    <dbReference type="NCBI Taxonomy" id="2041023"/>
    <lineage>
        <taxon>Bacteria</taxon>
        <taxon>Bacillati</taxon>
        <taxon>Bacillota</taxon>
        <taxon>Bacilli</taxon>
        <taxon>Bacillales</taxon>
        <taxon>Paenibacillaceae</taxon>
        <taxon>Paenibacillus</taxon>
    </lineage>
</organism>